<gene>
    <name evidence="8" type="ORF">Ami3637_09050</name>
</gene>
<dbReference type="InterPro" id="IPR003594">
    <property type="entry name" value="HATPase_dom"/>
</dbReference>
<keyword evidence="9" id="KW-1185">Reference proteome</keyword>
<keyword evidence="3" id="KW-0597">Phosphoprotein</keyword>
<evidence type="ECO:0000256" key="5">
    <source>
        <dbReference type="ARBA" id="ARBA00022777"/>
    </source>
</evidence>
<keyword evidence="5 8" id="KW-0418">Kinase</keyword>
<dbReference type="PANTHER" id="PTHR43711:SF26">
    <property type="entry name" value="SENSOR HISTIDINE KINASE RCSC"/>
    <property type="match status" value="1"/>
</dbReference>
<comment type="catalytic activity">
    <reaction evidence="1">
        <text>ATP + protein L-histidine = ADP + protein N-phospho-L-histidine.</text>
        <dbReference type="EC" id="2.7.13.3"/>
    </reaction>
</comment>
<sequence length="271" mass="31460">MNRLEQMVENAINDQFIEDEFDETKMSALETRLKRYMLKNQIQSKQIEKERQQISELISDISHQTKTPIANLMLYSDLLWEQKELSPYSRQLIEEITRQSEKFNFLVGSLIKTSRLENGIINVLPADNSIDQLIQDAMKQVEINAEKKKISILYDNTGDKCRFDYKWTLEAVYNILDNAVKYTKEGGSIKIWTEAYEMFYKIIIKDNGIGIEESEQSKIFSRFYRSRNVSDKEGVGIGLYLSREIIERQGGYIKVDSSLGIGAAFCVFLPK</sequence>
<name>A0A6P1MLA9_9FIRM</name>
<dbReference type="InterPro" id="IPR036097">
    <property type="entry name" value="HisK_dim/P_sf"/>
</dbReference>
<dbReference type="PANTHER" id="PTHR43711">
    <property type="entry name" value="TWO-COMPONENT HISTIDINE KINASE"/>
    <property type="match status" value="1"/>
</dbReference>
<dbReference type="CDD" id="cd00075">
    <property type="entry name" value="HATPase"/>
    <property type="match status" value="1"/>
</dbReference>
<keyword evidence="6" id="KW-0902">Two-component regulatory system</keyword>
<dbReference type="Pfam" id="PF00512">
    <property type="entry name" value="HisKA"/>
    <property type="match status" value="1"/>
</dbReference>
<keyword evidence="4" id="KW-0808">Transferase</keyword>
<dbReference type="PRINTS" id="PR00344">
    <property type="entry name" value="BCTRLSENSOR"/>
</dbReference>
<evidence type="ECO:0000259" key="7">
    <source>
        <dbReference type="PROSITE" id="PS50109"/>
    </source>
</evidence>
<accession>A0A6P1MLA9</accession>
<dbReference type="SMART" id="SM00388">
    <property type="entry name" value="HisKA"/>
    <property type="match status" value="1"/>
</dbReference>
<evidence type="ECO:0000256" key="2">
    <source>
        <dbReference type="ARBA" id="ARBA00012438"/>
    </source>
</evidence>
<dbReference type="SMART" id="SM00387">
    <property type="entry name" value="HATPase_c"/>
    <property type="match status" value="1"/>
</dbReference>
<feature type="domain" description="Histidine kinase" evidence="7">
    <location>
        <begin position="60"/>
        <end position="271"/>
    </location>
</feature>
<dbReference type="Proteomes" id="UP000463883">
    <property type="component" value="Chromosome"/>
</dbReference>
<evidence type="ECO:0000256" key="6">
    <source>
        <dbReference type="ARBA" id="ARBA00023012"/>
    </source>
</evidence>
<evidence type="ECO:0000256" key="4">
    <source>
        <dbReference type="ARBA" id="ARBA00022679"/>
    </source>
</evidence>
<dbReference type="AlphaFoldDB" id="A0A6P1MLA9"/>
<dbReference type="EC" id="2.7.13.3" evidence="2"/>
<evidence type="ECO:0000256" key="3">
    <source>
        <dbReference type="ARBA" id="ARBA00022553"/>
    </source>
</evidence>
<dbReference type="CDD" id="cd00082">
    <property type="entry name" value="HisKA"/>
    <property type="match status" value="1"/>
</dbReference>
<proteinExistence type="predicted"/>
<dbReference type="InterPro" id="IPR050736">
    <property type="entry name" value="Sensor_HK_Regulatory"/>
</dbReference>
<dbReference type="GO" id="GO:0000155">
    <property type="term" value="F:phosphorelay sensor kinase activity"/>
    <property type="evidence" value="ECO:0007669"/>
    <property type="project" value="InterPro"/>
</dbReference>
<dbReference type="InterPro" id="IPR003661">
    <property type="entry name" value="HisK_dim/P_dom"/>
</dbReference>
<dbReference type="EMBL" id="CP047591">
    <property type="protein sequence ID" value="QHI73953.1"/>
    <property type="molecule type" value="Genomic_DNA"/>
</dbReference>
<dbReference type="InterPro" id="IPR004358">
    <property type="entry name" value="Sig_transdc_His_kin-like_C"/>
</dbReference>
<dbReference type="SUPFAM" id="SSF47384">
    <property type="entry name" value="Homodimeric domain of signal transducing histidine kinase"/>
    <property type="match status" value="1"/>
</dbReference>
<reference evidence="8 9" key="1">
    <citation type="submission" date="2020-01" db="EMBL/GenBank/DDBJ databases">
        <title>Genomic analysis of Aminipila sp. CBA3637.</title>
        <authorList>
            <person name="Kim Y.B."/>
            <person name="Roh S.W."/>
        </authorList>
    </citation>
    <scope>NUCLEOTIDE SEQUENCE [LARGE SCALE GENOMIC DNA]</scope>
    <source>
        <strain evidence="8 9">CBA3637</strain>
    </source>
</reference>
<dbReference type="InterPro" id="IPR036890">
    <property type="entry name" value="HATPase_C_sf"/>
</dbReference>
<evidence type="ECO:0000256" key="1">
    <source>
        <dbReference type="ARBA" id="ARBA00000085"/>
    </source>
</evidence>
<dbReference type="Pfam" id="PF02518">
    <property type="entry name" value="HATPase_c"/>
    <property type="match status" value="1"/>
</dbReference>
<dbReference type="SUPFAM" id="SSF55874">
    <property type="entry name" value="ATPase domain of HSP90 chaperone/DNA topoisomerase II/histidine kinase"/>
    <property type="match status" value="1"/>
</dbReference>
<dbReference type="Gene3D" id="3.30.565.10">
    <property type="entry name" value="Histidine kinase-like ATPase, C-terminal domain"/>
    <property type="match status" value="1"/>
</dbReference>
<organism evidence="8 9">
    <name type="scientific">Aminipila terrae</name>
    <dbReference type="NCBI Taxonomy" id="2697030"/>
    <lineage>
        <taxon>Bacteria</taxon>
        <taxon>Bacillati</taxon>
        <taxon>Bacillota</taxon>
        <taxon>Clostridia</taxon>
        <taxon>Peptostreptococcales</taxon>
        <taxon>Anaerovoracaceae</taxon>
        <taxon>Aminipila</taxon>
    </lineage>
</organism>
<evidence type="ECO:0000313" key="9">
    <source>
        <dbReference type="Proteomes" id="UP000463883"/>
    </source>
</evidence>
<dbReference type="PROSITE" id="PS50109">
    <property type="entry name" value="HIS_KIN"/>
    <property type="match status" value="1"/>
</dbReference>
<protein>
    <recommendedName>
        <fullName evidence="2">histidine kinase</fullName>
        <ecNumber evidence="2">2.7.13.3</ecNumber>
    </recommendedName>
</protein>
<evidence type="ECO:0000313" key="8">
    <source>
        <dbReference type="EMBL" id="QHI73953.1"/>
    </source>
</evidence>
<dbReference type="Gene3D" id="1.10.287.130">
    <property type="match status" value="1"/>
</dbReference>
<dbReference type="InterPro" id="IPR005467">
    <property type="entry name" value="His_kinase_dom"/>
</dbReference>
<dbReference type="KEGG" id="amic:Ami3637_09050"/>